<dbReference type="CDD" id="cd06223">
    <property type="entry name" value="PRTases_typeI"/>
    <property type="match status" value="1"/>
</dbReference>
<organism evidence="2 3">
    <name type="scientific">Aeromonas schubertii</name>
    <dbReference type="NCBI Taxonomy" id="652"/>
    <lineage>
        <taxon>Bacteria</taxon>
        <taxon>Pseudomonadati</taxon>
        <taxon>Pseudomonadota</taxon>
        <taxon>Gammaproteobacteria</taxon>
        <taxon>Aeromonadales</taxon>
        <taxon>Aeromonadaceae</taxon>
        <taxon>Aeromonas</taxon>
    </lineage>
</organism>
<sequence length="241" mass="27343">MVKGWVTKARGLLGGRADWSGHCLLCLQPSEIPLLCDVCRRALHQDMRRCHGCAAPLPDTLPPDQLWCGRCQRRPPPWARLQVIGDYLAPWPVLIPRFKYARQVMLADVLGRLLADHLDLTDPPEVLLPVPLHWWRRITRGFNQAELLACEVARHTGIPLDRSLLRRARATPQQSRLGAGARRRNLRHAFRVGSHHYRHVALIDDVVTTGATAGRLARLLRESGVERVEVWALCRTLRHLG</sequence>
<name>A0ABS7VC79_9GAMM</name>
<protein>
    <submittedName>
        <fullName evidence="2">ComF family protein</fullName>
    </submittedName>
</protein>
<reference evidence="2 3" key="1">
    <citation type="submission" date="2021-09" db="EMBL/GenBank/DDBJ databases">
        <title>Aeromonas schubertii isolated from Asian sea bass.</title>
        <authorList>
            <person name="Pinpimai K."/>
        </authorList>
    </citation>
    <scope>NUCLEOTIDE SEQUENCE [LARGE SCALE GENOMIC DNA]</scope>
    <source>
        <strain evidence="2 3">CHULA2021a</strain>
    </source>
</reference>
<comment type="caution">
    <text evidence="2">The sequence shown here is derived from an EMBL/GenBank/DDBJ whole genome shotgun (WGS) entry which is preliminary data.</text>
</comment>
<dbReference type="InterPro" id="IPR051910">
    <property type="entry name" value="ComF/GntX_DNA_util-trans"/>
</dbReference>
<dbReference type="Gene3D" id="3.40.50.2020">
    <property type="match status" value="1"/>
</dbReference>
<dbReference type="RefSeq" id="WP_050668020.1">
    <property type="nucleotide sequence ID" value="NZ_CDDB01000109.1"/>
</dbReference>
<evidence type="ECO:0000313" key="2">
    <source>
        <dbReference type="EMBL" id="MBZ6066561.1"/>
    </source>
</evidence>
<evidence type="ECO:0000313" key="3">
    <source>
        <dbReference type="Proteomes" id="UP000774958"/>
    </source>
</evidence>
<dbReference type="PANTHER" id="PTHR47505">
    <property type="entry name" value="DNA UTILIZATION PROTEIN YHGH"/>
    <property type="match status" value="1"/>
</dbReference>
<gene>
    <name evidence="2" type="ORF">LA374_10130</name>
</gene>
<dbReference type="SUPFAM" id="SSF53271">
    <property type="entry name" value="PRTase-like"/>
    <property type="match status" value="1"/>
</dbReference>
<dbReference type="InterPro" id="IPR000836">
    <property type="entry name" value="PRTase_dom"/>
</dbReference>
<proteinExistence type="inferred from homology"/>
<dbReference type="PANTHER" id="PTHR47505:SF1">
    <property type="entry name" value="DNA UTILIZATION PROTEIN YHGH"/>
    <property type="match status" value="1"/>
</dbReference>
<keyword evidence="3" id="KW-1185">Reference proteome</keyword>
<dbReference type="InterPro" id="IPR029057">
    <property type="entry name" value="PRTase-like"/>
</dbReference>
<dbReference type="EMBL" id="JAIRBT010000011">
    <property type="protein sequence ID" value="MBZ6066561.1"/>
    <property type="molecule type" value="Genomic_DNA"/>
</dbReference>
<comment type="similarity">
    <text evidence="1">Belongs to the ComF/GntX family.</text>
</comment>
<accession>A0ABS7VC79</accession>
<dbReference type="Proteomes" id="UP000774958">
    <property type="component" value="Unassembled WGS sequence"/>
</dbReference>
<evidence type="ECO:0000256" key="1">
    <source>
        <dbReference type="ARBA" id="ARBA00008007"/>
    </source>
</evidence>